<accession>A0A1I7XXB3</accession>
<protein>
    <submittedName>
        <fullName evidence="3">Uncharacterized protein</fullName>
    </submittedName>
</protein>
<evidence type="ECO:0000256" key="1">
    <source>
        <dbReference type="SAM" id="MobiDB-lite"/>
    </source>
</evidence>
<dbReference type="Proteomes" id="UP000095287">
    <property type="component" value="Unplaced"/>
</dbReference>
<proteinExistence type="predicted"/>
<dbReference type="WBParaSite" id="L893_g10433.t1">
    <property type="protein sequence ID" value="L893_g10433.t1"/>
    <property type="gene ID" value="L893_g10433"/>
</dbReference>
<sequence>MQREEPSALLGTRPGLLEGRLWQARRSPTESHLPEGNEVRAAPPASPGPQQRRVRQLASTVRAHVPSTAGAYFYTERRALRKALIQSTSRPRWKRRSRH</sequence>
<name>A0A1I7XXB3_9BILA</name>
<evidence type="ECO:0000313" key="2">
    <source>
        <dbReference type="Proteomes" id="UP000095287"/>
    </source>
</evidence>
<feature type="region of interest" description="Disordered" evidence="1">
    <location>
        <begin position="1"/>
        <end position="59"/>
    </location>
</feature>
<evidence type="ECO:0000313" key="3">
    <source>
        <dbReference type="WBParaSite" id="L893_g10433.t1"/>
    </source>
</evidence>
<feature type="compositionally biased region" description="Basic and acidic residues" evidence="1">
    <location>
        <begin position="27"/>
        <end position="38"/>
    </location>
</feature>
<organism evidence="2 3">
    <name type="scientific">Steinernema glaseri</name>
    <dbReference type="NCBI Taxonomy" id="37863"/>
    <lineage>
        <taxon>Eukaryota</taxon>
        <taxon>Metazoa</taxon>
        <taxon>Ecdysozoa</taxon>
        <taxon>Nematoda</taxon>
        <taxon>Chromadorea</taxon>
        <taxon>Rhabditida</taxon>
        <taxon>Tylenchina</taxon>
        <taxon>Panagrolaimomorpha</taxon>
        <taxon>Strongyloidoidea</taxon>
        <taxon>Steinernematidae</taxon>
        <taxon>Steinernema</taxon>
    </lineage>
</organism>
<reference evidence="3" key="1">
    <citation type="submission" date="2016-11" db="UniProtKB">
        <authorList>
            <consortium name="WormBaseParasite"/>
        </authorList>
    </citation>
    <scope>IDENTIFICATION</scope>
</reference>
<dbReference type="AlphaFoldDB" id="A0A1I7XXB3"/>
<keyword evidence="2" id="KW-1185">Reference proteome</keyword>